<comment type="subcellular location">
    <subcellularLocation>
        <location evidence="1">Cytoplasm</location>
    </subcellularLocation>
</comment>
<evidence type="ECO:0000259" key="7">
    <source>
        <dbReference type="PROSITE" id="PS50897"/>
    </source>
</evidence>
<evidence type="ECO:0000256" key="2">
    <source>
        <dbReference type="ARBA" id="ARBA00022490"/>
    </source>
</evidence>
<dbReference type="GeneID" id="103722740"/>
<dbReference type="GO" id="GO:0005737">
    <property type="term" value="C:cytoplasm"/>
    <property type="evidence" value="ECO:0007669"/>
    <property type="project" value="UniProtKB-SubCell"/>
</dbReference>
<dbReference type="InterPro" id="IPR001680">
    <property type="entry name" value="WD40_rpt"/>
</dbReference>
<gene>
    <name evidence="9 10" type="primary">LOC103722740</name>
</gene>
<protein>
    <submittedName>
        <fullName evidence="9 10">WD repeat-containing protein 26 homolog</fullName>
    </submittedName>
</protein>
<dbReference type="SUPFAM" id="SSF50978">
    <property type="entry name" value="WD40 repeat-like"/>
    <property type="match status" value="1"/>
</dbReference>
<name>A0A8B8ZEP2_PHODC</name>
<dbReference type="SMART" id="SM00320">
    <property type="entry name" value="WD40"/>
    <property type="match status" value="7"/>
</dbReference>
<dbReference type="PROSITE" id="PS50896">
    <property type="entry name" value="LISH"/>
    <property type="match status" value="1"/>
</dbReference>
<dbReference type="InterPro" id="IPR015943">
    <property type="entry name" value="WD40/YVTN_repeat-like_dom_sf"/>
</dbReference>
<dbReference type="PROSITE" id="PS50082">
    <property type="entry name" value="WD_REPEATS_2"/>
    <property type="match status" value="4"/>
</dbReference>
<comment type="subunit">
    <text evidence="5">Interacts with RANBPM.</text>
</comment>
<dbReference type="PROSITE" id="PS50294">
    <property type="entry name" value="WD_REPEATS_REGION"/>
    <property type="match status" value="3"/>
</dbReference>
<dbReference type="InterPro" id="IPR020472">
    <property type="entry name" value="WD40_PAC1"/>
</dbReference>
<dbReference type="OrthoDB" id="972532at2759"/>
<feature type="repeat" description="WD" evidence="6">
    <location>
        <begin position="312"/>
        <end position="353"/>
    </location>
</feature>
<dbReference type="InterPro" id="IPR036322">
    <property type="entry name" value="WD40_repeat_dom_sf"/>
</dbReference>
<dbReference type="InterPro" id="IPR019775">
    <property type="entry name" value="WD40_repeat_CS"/>
</dbReference>
<keyword evidence="4" id="KW-0677">Repeat</keyword>
<dbReference type="InterPro" id="IPR006594">
    <property type="entry name" value="LisH"/>
</dbReference>
<dbReference type="InterPro" id="IPR051350">
    <property type="entry name" value="WD_repeat-ST_regulator"/>
</dbReference>
<sequence>MGGVDDNEPPLKRVRVPTVESGSLLKNSPFSEPVISLGGPMARPLASEGKEDIIGSKGVIKKVEFVRIITKALYSLGYERSGAALEDESGIYLHSSVVNLFRKQVLDGYWDESLVTLRKIDHLDENILKSASFLILEQKFFELLGKNRIIDAVKMLRSEITPLGIKRERVHELSGCIVSSSKLALLGFANVGTETANSRMKLLEELQKLFPPTVMIPERRLEHLVEQALNVQRDACYFHNSLDSTLSLYTDHQCGKEQIPSQTTQVLFGHHDEVWFLQFSNNGKYLASSSSDGSVIIWEVHEDGRISLKHKLTGHDKPVIMVAWRPDDCQLLSCGMEEVVRRWDVISGECLHVYEKSGLGLISCAWFPDGKQLLCGVTDQNISLWDLDGKELESWKGLRATRTSDIAVTKDGKWIISMCRETAISLLDREAKREHLIEEEQTITTFSLSKHDKFLLVNLLNQEIHLWSIVGEPMLIAKYKGHKRSRLVIRSCFGGYEQAFVASGSEDSQVYIWHRAGGDLIRALPGHAGAVNCVSWNPSNHHMLASASDDHTIRVWGLNRVNLKRKDAGYHCNGVVHQCNGNRK</sequence>
<evidence type="ECO:0000256" key="3">
    <source>
        <dbReference type="ARBA" id="ARBA00022574"/>
    </source>
</evidence>
<evidence type="ECO:0000313" key="10">
    <source>
        <dbReference type="RefSeq" id="XP_038970340.1"/>
    </source>
</evidence>
<dbReference type="KEGG" id="pda:103722740"/>
<feature type="repeat" description="WD" evidence="6">
    <location>
        <begin position="524"/>
        <end position="566"/>
    </location>
</feature>
<dbReference type="Pfam" id="PF23627">
    <property type="entry name" value="LisH_WDR26"/>
    <property type="match status" value="1"/>
</dbReference>
<dbReference type="PRINTS" id="PR00320">
    <property type="entry name" value="GPROTEINBRPT"/>
</dbReference>
<reference evidence="9 10" key="2">
    <citation type="submission" date="2025-04" db="UniProtKB">
        <authorList>
            <consortium name="RefSeq"/>
        </authorList>
    </citation>
    <scope>IDENTIFICATION</scope>
    <source>
        <tissue evidence="9 10">Young leaves</tissue>
    </source>
</reference>
<feature type="repeat" description="WD" evidence="6">
    <location>
        <begin position="267"/>
        <end position="308"/>
    </location>
</feature>
<evidence type="ECO:0000256" key="6">
    <source>
        <dbReference type="PROSITE-ProRule" id="PRU00221"/>
    </source>
</evidence>
<dbReference type="CDD" id="cd00200">
    <property type="entry name" value="WD40"/>
    <property type="match status" value="1"/>
</dbReference>
<proteinExistence type="predicted"/>
<evidence type="ECO:0000313" key="9">
    <source>
        <dbReference type="RefSeq" id="XP_038970339.1"/>
    </source>
</evidence>
<dbReference type="PANTHER" id="PTHR22838:SF0">
    <property type="entry name" value="WD REPEAT-CONTAINING PROTEIN 26"/>
    <property type="match status" value="1"/>
</dbReference>
<feature type="domain" description="CTLH" evidence="7">
    <location>
        <begin position="94"/>
        <end position="151"/>
    </location>
</feature>
<dbReference type="PANTHER" id="PTHR22838">
    <property type="entry name" value="WD REPEAT PROTEIN 26-RELATED"/>
    <property type="match status" value="1"/>
</dbReference>
<feature type="repeat" description="WD" evidence="6">
    <location>
        <begin position="365"/>
        <end position="388"/>
    </location>
</feature>
<keyword evidence="3 6" id="KW-0853">WD repeat</keyword>
<dbReference type="PROSITE" id="PS50897">
    <property type="entry name" value="CTLH"/>
    <property type="match status" value="1"/>
</dbReference>
<dbReference type="InterPro" id="IPR006595">
    <property type="entry name" value="CTLH_C"/>
</dbReference>
<evidence type="ECO:0000256" key="5">
    <source>
        <dbReference type="ARBA" id="ARBA00065067"/>
    </source>
</evidence>
<dbReference type="Gene3D" id="2.130.10.10">
    <property type="entry name" value="YVTN repeat-like/Quinoprotein amine dehydrogenase"/>
    <property type="match status" value="2"/>
</dbReference>
<evidence type="ECO:0000313" key="8">
    <source>
        <dbReference type="Proteomes" id="UP000228380"/>
    </source>
</evidence>
<accession>A0A8B8ZEP2</accession>
<reference evidence="8" key="1">
    <citation type="journal article" date="2019" name="Nat. Commun.">
        <title>Genome-wide association mapping of date palm fruit traits.</title>
        <authorList>
            <person name="Hazzouri K.M."/>
            <person name="Gros-Balthazard M."/>
            <person name="Flowers J.M."/>
            <person name="Copetti D."/>
            <person name="Lemansour A."/>
            <person name="Lebrun M."/>
            <person name="Masmoudi K."/>
            <person name="Ferrand S."/>
            <person name="Dhar M.I."/>
            <person name="Fresquez Z.A."/>
            <person name="Rosas U."/>
            <person name="Zhang J."/>
            <person name="Talag J."/>
            <person name="Lee S."/>
            <person name="Kudrna D."/>
            <person name="Powell R.F."/>
            <person name="Leitch I.J."/>
            <person name="Krueger R.R."/>
            <person name="Wing R.A."/>
            <person name="Amiri K.M.A."/>
            <person name="Purugganan M.D."/>
        </authorList>
    </citation>
    <scope>NUCLEOTIDE SEQUENCE [LARGE SCALE GENOMIC DNA]</scope>
    <source>
        <strain evidence="8">cv. Khalas</strain>
    </source>
</reference>
<evidence type="ECO:0000256" key="4">
    <source>
        <dbReference type="ARBA" id="ARBA00022737"/>
    </source>
</evidence>
<keyword evidence="8" id="KW-1185">Reference proteome</keyword>
<dbReference type="Pfam" id="PF00400">
    <property type="entry name" value="WD40"/>
    <property type="match status" value="5"/>
</dbReference>
<dbReference type="RefSeq" id="XP_038970339.1">
    <property type="nucleotide sequence ID" value="XM_039114411.1"/>
</dbReference>
<dbReference type="RefSeq" id="XP_038970340.1">
    <property type="nucleotide sequence ID" value="XM_039114412.1"/>
</dbReference>
<evidence type="ECO:0000256" key="1">
    <source>
        <dbReference type="ARBA" id="ARBA00004496"/>
    </source>
</evidence>
<organism evidence="8 9">
    <name type="scientific">Phoenix dactylifera</name>
    <name type="common">Date palm</name>
    <dbReference type="NCBI Taxonomy" id="42345"/>
    <lineage>
        <taxon>Eukaryota</taxon>
        <taxon>Viridiplantae</taxon>
        <taxon>Streptophyta</taxon>
        <taxon>Embryophyta</taxon>
        <taxon>Tracheophyta</taxon>
        <taxon>Spermatophyta</taxon>
        <taxon>Magnoliopsida</taxon>
        <taxon>Liliopsida</taxon>
        <taxon>Arecaceae</taxon>
        <taxon>Coryphoideae</taxon>
        <taxon>Phoeniceae</taxon>
        <taxon>Phoenix</taxon>
    </lineage>
</organism>
<dbReference type="PROSITE" id="PS00678">
    <property type="entry name" value="WD_REPEATS_1"/>
    <property type="match status" value="1"/>
</dbReference>
<dbReference type="Proteomes" id="UP000228380">
    <property type="component" value="Chromosome 16"/>
</dbReference>
<dbReference type="AlphaFoldDB" id="A0A8B8ZEP2"/>
<dbReference type="FunFam" id="2.130.10.10:FF:000087">
    <property type="entry name" value="WD repeat-containing protein 26 homolog"/>
    <property type="match status" value="1"/>
</dbReference>
<keyword evidence="2" id="KW-0963">Cytoplasm</keyword>